<evidence type="ECO:0000256" key="2">
    <source>
        <dbReference type="ARBA" id="ARBA00009190"/>
    </source>
</evidence>
<feature type="transmembrane region" description="Helical" evidence="6">
    <location>
        <begin position="111"/>
        <end position="129"/>
    </location>
</feature>
<dbReference type="Pfam" id="PF01169">
    <property type="entry name" value="GDT1"/>
    <property type="match status" value="2"/>
</dbReference>
<sequence length="205" mass="22088">MEQLFFDWGWVFRPEFLVAGGTSFLLIFAAEMGDKSQLVCMVLAARHRALPVLAGSTAAFAILNALAVIFGVAIAGWIPETVVFGIVALLFLVFGIQALRIQEDVPQECKAPPSSQSIFLTTFMLIFMAEFGDKTQLAVVGLSSTSIPLAVWAGATLALITTSALGIWAGCTLLQRIPISLLHRISGVFFIVLALFAAYQTYQAL</sequence>
<evidence type="ECO:0000256" key="5">
    <source>
        <dbReference type="ARBA" id="ARBA00023136"/>
    </source>
</evidence>
<comment type="similarity">
    <text evidence="2 6">Belongs to the GDT1 family.</text>
</comment>
<feature type="transmembrane region" description="Helical" evidence="6">
    <location>
        <begin position="149"/>
        <end position="169"/>
    </location>
</feature>
<keyword evidence="5 6" id="KW-0472">Membrane</keyword>
<organism evidence="7 8">
    <name type="scientific">Desulfonatronum thiosulfatophilum</name>
    <dbReference type="NCBI Taxonomy" id="617002"/>
    <lineage>
        <taxon>Bacteria</taxon>
        <taxon>Pseudomonadati</taxon>
        <taxon>Thermodesulfobacteriota</taxon>
        <taxon>Desulfovibrionia</taxon>
        <taxon>Desulfovibrionales</taxon>
        <taxon>Desulfonatronaceae</taxon>
        <taxon>Desulfonatronum</taxon>
    </lineage>
</organism>
<accession>A0A1G6BZ77</accession>
<dbReference type="GO" id="GO:0046873">
    <property type="term" value="F:metal ion transmembrane transporter activity"/>
    <property type="evidence" value="ECO:0007669"/>
    <property type="project" value="InterPro"/>
</dbReference>
<feature type="transmembrane region" description="Helical" evidence="6">
    <location>
        <begin position="50"/>
        <end position="75"/>
    </location>
</feature>
<reference evidence="7 8" key="1">
    <citation type="submission" date="2016-10" db="EMBL/GenBank/DDBJ databases">
        <authorList>
            <person name="de Groot N.N."/>
        </authorList>
    </citation>
    <scope>NUCLEOTIDE SEQUENCE [LARGE SCALE GENOMIC DNA]</scope>
    <source>
        <strain evidence="7 8">ASO4-2</strain>
    </source>
</reference>
<protein>
    <recommendedName>
        <fullName evidence="6">GDT1 family protein</fullName>
    </recommendedName>
</protein>
<evidence type="ECO:0000256" key="1">
    <source>
        <dbReference type="ARBA" id="ARBA00004141"/>
    </source>
</evidence>
<dbReference type="PANTHER" id="PTHR12608:SF1">
    <property type="entry name" value="TRANSMEMBRANE PROTEIN 165"/>
    <property type="match status" value="1"/>
</dbReference>
<evidence type="ECO:0000256" key="4">
    <source>
        <dbReference type="ARBA" id="ARBA00022989"/>
    </source>
</evidence>
<feature type="transmembrane region" description="Helical" evidence="6">
    <location>
        <begin position="81"/>
        <end position="99"/>
    </location>
</feature>
<dbReference type="EMBL" id="FMXO01000006">
    <property type="protein sequence ID" value="SDB25890.1"/>
    <property type="molecule type" value="Genomic_DNA"/>
</dbReference>
<feature type="transmembrane region" description="Helical" evidence="6">
    <location>
        <begin position="181"/>
        <end position="202"/>
    </location>
</feature>
<dbReference type="AlphaFoldDB" id="A0A1G6BZ77"/>
<keyword evidence="8" id="KW-1185">Reference proteome</keyword>
<dbReference type="PANTHER" id="PTHR12608">
    <property type="entry name" value="TRANSMEMBRANE PROTEIN HTP-1 RELATED"/>
    <property type="match status" value="1"/>
</dbReference>
<dbReference type="GO" id="GO:0016020">
    <property type="term" value="C:membrane"/>
    <property type="evidence" value="ECO:0007669"/>
    <property type="project" value="UniProtKB-SubCell"/>
</dbReference>
<feature type="transmembrane region" description="Helical" evidence="6">
    <location>
        <begin position="12"/>
        <end position="30"/>
    </location>
</feature>
<comment type="subcellular location">
    <subcellularLocation>
        <location evidence="1 6">Membrane</location>
        <topology evidence="1 6">Multi-pass membrane protein</topology>
    </subcellularLocation>
</comment>
<dbReference type="STRING" id="617002.SAMN05660653_01231"/>
<dbReference type="RefSeq" id="WP_208596579.1">
    <property type="nucleotide sequence ID" value="NZ_FMXO01000006.1"/>
</dbReference>
<gene>
    <name evidence="7" type="ORF">SAMN05660653_01231</name>
</gene>
<evidence type="ECO:0000313" key="7">
    <source>
        <dbReference type="EMBL" id="SDB25890.1"/>
    </source>
</evidence>
<keyword evidence="4 6" id="KW-1133">Transmembrane helix</keyword>
<evidence type="ECO:0000256" key="3">
    <source>
        <dbReference type="ARBA" id="ARBA00022692"/>
    </source>
</evidence>
<dbReference type="Proteomes" id="UP000198771">
    <property type="component" value="Unassembled WGS sequence"/>
</dbReference>
<name>A0A1G6BZ77_9BACT</name>
<proteinExistence type="inferred from homology"/>
<keyword evidence="3 6" id="KW-0812">Transmembrane</keyword>
<dbReference type="InterPro" id="IPR001727">
    <property type="entry name" value="GDT1-like"/>
</dbReference>
<evidence type="ECO:0000313" key="8">
    <source>
        <dbReference type="Proteomes" id="UP000198771"/>
    </source>
</evidence>
<evidence type="ECO:0000256" key="6">
    <source>
        <dbReference type="RuleBase" id="RU365102"/>
    </source>
</evidence>